<dbReference type="Proteomes" id="UP000182321">
    <property type="component" value="Unassembled WGS sequence"/>
</dbReference>
<sequence length="699" mass="80611">MRFKTIEFENYRCFINGRLELDEVDGKNINLILGPNGGGKTEMLFAFWWTLYEFDFSRLRGKESTPYALNSDLYKELEQGNVGDVKSCSVILEFEHLNIRYRVKKEITYRKTEKQIRQEEYQEFSFYNDNGELSLPIRDDREIDRRINRIIPKAILDGIIFDGERMQKLSSADEKSKKAIQGVINDITNVELLENCITVFRDIRRELNSSISKLANQTKQKNLEDIIGQISADDTLIETDAALIKDKSERLEIVKSRIAEISEELKSIEGARSLELQRENEKREVENNNKLLDEYYKNFSASLKEAYLLNTGRLQNDVENIIQQIDVPAGLTVEAVRSVLGRPSCICGREIGPEQVKALNELIISLPPDNINSTLAEMLRQTSDKVQDVKSRCKENYKYITNCEARIKDSKDRIASISSQILSFNEKEAQDLENENTSLNNEKLQLNFDIEKLKQEHDNAVHERDDLIIQRDSIGKNNEETNRLNSQLDYVEKCLRAFDIIKEQNKAKALVVINEKLENAYELLSEDAELGNAIHIVQYEESKKYQMIVYLKKNAEQLYEKWKSSGVYDDYLYDGLNEDEIWEQAIIESADSNSTGQSKMNTLAFAKAILDYSNEQKETDGLEIQKEYPFLIDAPFSDIAGDNLIKAAKELHNFSGQILLMIDEDKTYESVKPYISSNVNKVFKLTKQSDRNVTSIEEE</sequence>
<reference evidence="7" key="1">
    <citation type="submission" date="2016-10" db="EMBL/GenBank/DDBJ databases">
        <authorList>
            <person name="Varghese N."/>
        </authorList>
    </citation>
    <scope>NUCLEOTIDE SEQUENCE [LARGE SCALE GENOMIC DNA]</scope>
    <source>
        <strain evidence="7">ACV-9</strain>
    </source>
</reference>
<comment type="similarity">
    <text evidence="1">Belongs to the SMC family. SbcC subfamily.</text>
</comment>
<evidence type="ECO:0000256" key="3">
    <source>
        <dbReference type="ARBA" id="ARBA00013368"/>
    </source>
</evidence>
<gene>
    <name evidence="6" type="ORF">SAMN02910377_00191</name>
</gene>
<dbReference type="RefSeq" id="WP_074788707.1">
    <property type="nucleotide sequence ID" value="NZ_FNZX01000003.1"/>
</dbReference>
<dbReference type="AlphaFoldDB" id="A0A1H7F645"/>
<evidence type="ECO:0000259" key="5">
    <source>
        <dbReference type="Pfam" id="PF13476"/>
    </source>
</evidence>
<evidence type="ECO:0000313" key="6">
    <source>
        <dbReference type="EMBL" id="SEK18645.1"/>
    </source>
</evidence>
<organism evidence="6 7">
    <name type="scientific">Pseudobutyrivibrio ruminis</name>
    <dbReference type="NCBI Taxonomy" id="46206"/>
    <lineage>
        <taxon>Bacteria</taxon>
        <taxon>Bacillati</taxon>
        <taxon>Bacillota</taxon>
        <taxon>Clostridia</taxon>
        <taxon>Lachnospirales</taxon>
        <taxon>Lachnospiraceae</taxon>
        <taxon>Pseudobutyrivibrio</taxon>
    </lineage>
</organism>
<dbReference type="InterPro" id="IPR038729">
    <property type="entry name" value="Rad50/SbcC_AAA"/>
</dbReference>
<feature type="domain" description="Rad50/SbcC-type AAA" evidence="5">
    <location>
        <begin position="6"/>
        <end position="266"/>
    </location>
</feature>
<keyword evidence="4" id="KW-0175">Coiled coil</keyword>
<evidence type="ECO:0000256" key="1">
    <source>
        <dbReference type="ARBA" id="ARBA00006930"/>
    </source>
</evidence>
<comment type="subunit">
    <text evidence="2">Heterodimer of SbcC and SbcD.</text>
</comment>
<dbReference type="PANTHER" id="PTHR32114">
    <property type="entry name" value="ABC TRANSPORTER ABCH.3"/>
    <property type="match status" value="1"/>
</dbReference>
<evidence type="ECO:0000256" key="2">
    <source>
        <dbReference type="ARBA" id="ARBA00011322"/>
    </source>
</evidence>
<dbReference type="GO" id="GO:0006302">
    <property type="term" value="P:double-strand break repair"/>
    <property type="evidence" value="ECO:0007669"/>
    <property type="project" value="InterPro"/>
</dbReference>
<evidence type="ECO:0000256" key="4">
    <source>
        <dbReference type="SAM" id="Coils"/>
    </source>
</evidence>
<name>A0A1H7F645_9FIRM</name>
<proteinExistence type="inferred from homology"/>
<evidence type="ECO:0000313" key="7">
    <source>
        <dbReference type="Proteomes" id="UP000182321"/>
    </source>
</evidence>
<keyword evidence="7" id="KW-1185">Reference proteome</keyword>
<dbReference type="Pfam" id="PF13476">
    <property type="entry name" value="AAA_23"/>
    <property type="match status" value="1"/>
</dbReference>
<dbReference type="InterPro" id="IPR027417">
    <property type="entry name" value="P-loop_NTPase"/>
</dbReference>
<dbReference type="PANTHER" id="PTHR32114:SF2">
    <property type="entry name" value="ABC TRANSPORTER ABCH.3"/>
    <property type="match status" value="1"/>
</dbReference>
<accession>A0A1H7F645</accession>
<dbReference type="GO" id="GO:0016887">
    <property type="term" value="F:ATP hydrolysis activity"/>
    <property type="evidence" value="ECO:0007669"/>
    <property type="project" value="InterPro"/>
</dbReference>
<feature type="coiled-coil region" evidence="4">
    <location>
        <begin position="422"/>
        <end position="470"/>
    </location>
</feature>
<protein>
    <recommendedName>
        <fullName evidence="3">Nuclease SbcCD subunit C</fullName>
    </recommendedName>
</protein>
<feature type="coiled-coil region" evidence="4">
    <location>
        <begin position="244"/>
        <end position="298"/>
    </location>
</feature>
<dbReference type="EMBL" id="FNZX01000003">
    <property type="protein sequence ID" value="SEK18645.1"/>
    <property type="molecule type" value="Genomic_DNA"/>
</dbReference>
<dbReference type="SUPFAM" id="SSF52540">
    <property type="entry name" value="P-loop containing nucleoside triphosphate hydrolases"/>
    <property type="match status" value="2"/>
</dbReference>
<dbReference type="Gene3D" id="3.40.50.300">
    <property type="entry name" value="P-loop containing nucleotide triphosphate hydrolases"/>
    <property type="match status" value="1"/>
</dbReference>